<feature type="compositionally biased region" description="Low complexity" evidence="1">
    <location>
        <begin position="189"/>
        <end position="199"/>
    </location>
</feature>
<feature type="domain" description="Condensin-2 complex subunit H2 C-terminal" evidence="2">
    <location>
        <begin position="41"/>
        <end position="157"/>
    </location>
</feature>
<dbReference type="Pfam" id="PF16858">
    <property type="entry name" value="CNDH2_C"/>
    <property type="match status" value="1"/>
</dbReference>
<keyword evidence="4" id="KW-1185">Reference proteome</keyword>
<organism evidence="3 4">
    <name type="scientific">Nicotiana attenuata</name>
    <name type="common">Coyote tobacco</name>
    <dbReference type="NCBI Taxonomy" id="49451"/>
    <lineage>
        <taxon>Eukaryota</taxon>
        <taxon>Viridiplantae</taxon>
        <taxon>Streptophyta</taxon>
        <taxon>Embryophyta</taxon>
        <taxon>Tracheophyta</taxon>
        <taxon>Spermatophyta</taxon>
        <taxon>Magnoliopsida</taxon>
        <taxon>eudicotyledons</taxon>
        <taxon>Gunneridae</taxon>
        <taxon>Pentapetalae</taxon>
        <taxon>asterids</taxon>
        <taxon>lamiids</taxon>
        <taxon>Solanales</taxon>
        <taxon>Solanaceae</taxon>
        <taxon>Nicotianoideae</taxon>
        <taxon>Nicotianeae</taxon>
        <taxon>Nicotiana</taxon>
    </lineage>
</organism>
<dbReference type="Proteomes" id="UP000187609">
    <property type="component" value="Unassembled WGS sequence"/>
</dbReference>
<name>A0A314KLC6_NICAT</name>
<dbReference type="PANTHER" id="PTHR14324:SF3">
    <property type="entry name" value="CONDENSIN-2 COMPLEX SUBUNIT H2"/>
    <property type="match status" value="1"/>
</dbReference>
<accession>A0A314KLC6</accession>
<dbReference type="GO" id="GO:0003682">
    <property type="term" value="F:chromatin binding"/>
    <property type="evidence" value="ECO:0007669"/>
    <property type="project" value="TreeGrafter"/>
</dbReference>
<dbReference type="InterPro" id="IPR031739">
    <property type="entry name" value="Ncaph2"/>
</dbReference>
<dbReference type="GO" id="GO:0000796">
    <property type="term" value="C:condensin complex"/>
    <property type="evidence" value="ECO:0007669"/>
    <property type="project" value="TreeGrafter"/>
</dbReference>
<dbReference type="Gramene" id="OIT30058">
    <property type="protein sequence ID" value="OIT30058"/>
    <property type="gene ID" value="A4A49_64364"/>
</dbReference>
<dbReference type="GO" id="GO:0051306">
    <property type="term" value="P:mitotic sister chromatid separation"/>
    <property type="evidence" value="ECO:0007669"/>
    <property type="project" value="TreeGrafter"/>
</dbReference>
<dbReference type="GO" id="GO:0005634">
    <property type="term" value="C:nucleus"/>
    <property type="evidence" value="ECO:0007669"/>
    <property type="project" value="TreeGrafter"/>
</dbReference>
<dbReference type="PANTHER" id="PTHR14324">
    <property type="entry name" value="CONDENSIN-2 COMPLEX SUBUNIT H2"/>
    <property type="match status" value="1"/>
</dbReference>
<dbReference type="GO" id="GO:0010032">
    <property type="term" value="P:meiotic chromosome condensation"/>
    <property type="evidence" value="ECO:0007669"/>
    <property type="project" value="TreeGrafter"/>
</dbReference>
<dbReference type="STRING" id="49451.A0A314KLC6"/>
<dbReference type="SMR" id="A0A314KLC6"/>
<comment type="caution">
    <text evidence="3">The sequence shown here is derived from an EMBL/GenBank/DDBJ whole genome shotgun (WGS) entry which is preliminary data.</text>
</comment>
<dbReference type="InterPro" id="IPR031737">
    <property type="entry name" value="CNDH2_C"/>
</dbReference>
<feature type="region of interest" description="Disordered" evidence="1">
    <location>
        <begin position="214"/>
        <end position="238"/>
    </location>
</feature>
<feature type="region of interest" description="Disordered" evidence="1">
    <location>
        <begin position="159"/>
        <end position="199"/>
    </location>
</feature>
<protein>
    <submittedName>
        <fullName evidence="3">Condensin-2 complex subunit h2</fullName>
    </submittedName>
</protein>
<evidence type="ECO:0000313" key="4">
    <source>
        <dbReference type="Proteomes" id="UP000187609"/>
    </source>
</evidence>
<proteinExistence type="predicted"/>
<feature type="compositionally biased region" description="Basic and acidic residues" evidence="1">
    <location>
        <begin position="227"/>
        <end position="238"/>
    </location>
</feature>
<feature type="non-terminal residue" evidence="3">
    <location>
        <position position="1"/>
    </location>
</feature>
<evidence type="ECO:0000313" key="3">
    <source>
        <dbReference type="EMBL" id="OIT30058.1"/>
    </source>
</evidence>
<evidence type="ECO:0000259" key="2">
    <source>
        <dbReference type="Pfam" id="PF16858"/>
    </source>
</evidence>
<gene>
    <name evidence="3" type="primary">CAPH2_2</name>
    <name evidence="3" type="ORF">A4A49_64364</name>
</gene>
<evidence type="ECO:0000256" key="1">
    <source>
        <dbReference type="SAM" id="MobiDB-lite"/>
    </source>
</evidence>
<dbReference type="EMBL" id="MJEQ01001614">
    <property type="protein sequence ID" value="OIT30058.1"/>
    <property type="molecule type" value="Genomic_DNA"/>
</dbReference>
<reference evidence="3" key="1">
    <citation type="submission" date="2016-11" db="EMBL/GenBank/DDBJ databases">
        <title>The genome of Nicotiana attenuata.</title>
        <authorList>
            <person name="Xu S."/>
            <person name="Brockmoeller T."/>
            <person name="Gaquerel E."/>
            <person name="Navarro A."/>
            <person name="Kuhl H."/>
            <person name="Gase K."/>
            <person name="Ling Z."/>
            <person name="Zhou W."/>
            <person name="Kreitzer C."/>
            <person name="Stanke M."/>
            <person name="Tang H."/>
            <person name="Lyons E."/>
            <person name="Pandey P."/>
            <person name="Pandey S.P."/>
            <person name="Timmermann B."/>
            <person name="Baldwin I.T."/>
        </authorList>
    </citation>
    <scope>NUCLEOTIDE SEQUENCE [LARGE SCALE GENOMIC DNA]</scope>
    <source>
        <strain evidence="3">UT</strain>
    </source>
</reference>
<sequence>STCTTFCEVTSMGICAGASPGFYGGTPASAGATFRFCGDNLAETEKQSELAARVSTWRQRIEQNLEEQDSHPPFDIAEYGARVLGKLSLEGNSTNLMSFSDVVMGQKMHDVARTFSALLQLVNNGDVDLEKGRTNEFTCYTAVNPFYLRLLRRDNRAKMQLQSPKERANSSTSSRNIGKRKNKGKENQAPLGLSPSAPSSACRFAVKFGNVSGTRCTPESKKRRKSRIVEPVELHTAL</sequence>
<dbReference type="AlphaFoldDB" id="A0A314KLC6"/>